<dbReference type="PROSITE" id="PS52012">
    <property type="entry name" value="CFEM"/>
    <property type="match status" value="1"/>
</dbReference>
<evidence type="ECO:0000313" key="17">
    <source>
        <dbReference type="Proteomes" id="UP000054166"/>
    </source>
</evidence>
<dbReference type="GO" id="GO:0046872">
    <property type="term" value="F:metal ion binding"/>
    <property type="evidence" value="ECO:0007669"/>
    <property type="project" value="UniProtKB-KW"/>
</dbReference>
<dbReference type="InParanoid" id="A0A0C3FSS4"/>
<name>A0A0C3FSS4_PILCF</name>
<keyword evidence="4" id="KW-1003">Cell membrane</keyword>
<keyword evidence="12" id="KW-0325">Glycoprotein</keyword>
<dbReference type="PANTHER" id="PTHR37928">
    <property type="entry name" value="CFEM DOMAIN PROTEIN (AFU_ORTHOLOGUE AFUA_6G14090)"/>
    <property type="match status" value="1"/>
</dbReference>
<evidence type="ECO:0000259" key="15">
    <source>
        <dbReference type="PROSITE" id="PS52012"/>
    </source>
</evidence>
<evidence type="ECO:0000256" key="14">
    <source>
        <dbReference type="SAM" id="SignalP"/>
    </source>
</evidence>
<feature type="signal peptide" evidence="14">
    <location>
        <begin position="1"/>
        <end position="19"/>
    </location>
</feature>
<keyword evidence="5" id="KW-0964">Secreted</keyword>
<proteinExistence type="inferred from homology"/>
<dbReference type="InterPro" id="IPR008427">
    <property type="entry name" value="Extracellular_membr_CFEM_dom"/>
</dbReference>
<evidence type="ECO:0000256" key="4">
    <source>
        <dbReference type="ARBA" id="ARBA00022475"/>
    </source>
</evidence>
<comment type="similarity">
    <text evidence="3">Belongs to the RBT5 family.</text>
</comment>
<keyword evidence="6" id="KW-0349">Heme</keyword>
<organism evidence="16 17">
    <name type="scientific">Piloderma croceum (strain F 1598)</name>
    <dbReference type="NCBI Taxonomy" id="765440"/>
    <lineage>
        <taxon>Eukaryota</taxon>
        <taxon>Fungi</taxon>
        <taxon>Dikarya</taxon>
        <taxon>Basidiomycota</taxon>
        <taxon>Agaricomycotina</taxon>
        <taxon>Agaricomycetes</taxon>
        <taxon>Agaricomycetidae</taxon>
        <taxon>Atheliales</taxon>
        <taxon>Atheliaceae</taxon>
        <taxon>Piloderma</taxon>
    </lineage>
</organism>
<feature type="chain" id="PRO_5002164351" description="CFEM domain-containing protein" evidence="14">
    <location>
        <begin position="20"/>
        <end position="146"/>
    </location>
</feature>
<evidence type="ECO:0000256" key="1">
    <source>
        <dbReference type="ARBA" id="ARBA00004609"/>
    </source>
</evidence>
<evidence type="ECO:0000256" key="3">
    <source>
        <dbReference type="ARBA" id="ARBA00010031"/>
    </source>
</evidence>
<comment type="subcellular location">
    <subcellularLocation>
        <location evidence="1">Cell membrane</location>
        <topology evidence="1">Lipid-anchor</topology>
        <topology evidence="1">GPI-anchor</topology>
    </subcellularLocation>
    <subcellularLocation>
        <location evidence="2">Secreted</location>
    </subcellularLocation>
</comment>
<reference evidence="17" key="2">
    <citation type="submission" date="2015-01" db="EMBL/GenBank/DDBJ databases">
        <title>Evolutionary Origins and Diversification of the Mycorrhizal Mutualists.</title>
        <authorList>
            <consortium name="DOE Joint Genome Institute"/>
            <consortium name="Mycorrhizal Genomics Consortium"/>
            <person name="Kohler A."/>
            <person name="Kuo A."/>
            <person name="Nagy L.G."/>
            <person name="Floudas D."/>
            <person name="Copeland A."/>
            <person name="Barry K.W."/>
            <person name="Cichocki N."/>
            <person name="Veneault-Fourrey C."/>
            <person name="LaButti K."/>
            <person name="Lindquist E.A."/>
            <person name="Lipzen A."/>
            <person name="Lundell T."/>
            <person name="Morin E."/>
            <person name="Murat C."/>
            <person name="Riley R."/>
            <person name="Ohm R."/>
            <person name="Sun H."/>
            <person name="Tunlid A."/>
            <person name="Henrissat B."/>
            <person name="Grigoriev I.V."/>
            <person name="Hibbett D.S."/>
            <person name="Martin F."/>
        </authorList>
    </citation>
    <scope>NUCLEOTIDE SEQUENCE [LARGE SCALE GENOMIC DNA]</scope>
    <source>
        <strain evidence="17">F 1598</strain>
    </source>
</reference>
<evidence type="ECO:0000256" key="5">
    <source>
        <dbReference type="ARBA" id="ARBA00022525"/>
    </source>
</evidence>
<evidence type="ECO:0000256" key="13">
    <source>
        <dbReference type="ARBA" id="ARBA00023288"/>
    </source>
</evidence>
<dbReference type="HOGENOM" id="CLU_063084_3_2_1"/>
<keyword evidence="7" id="KW-0479">Metal-binding</keyword>
<dbReference type="Proteomes" id="UP000054166">
    <property type="component" value="Unassembled WGS sequence"/>
</dbReference>
<protein>
    <recommendedName>
        <fullName evidence="15">CFEM domain-containing protein</fullName>
    </recommendedName>
</protein>
<reference evidence="16 17" key="1">
    <citation type="submission" date="2014-04" db="EMBL/GenBank/DDBJ databases">
        <authorList>
            <consortium name="DOE Joint Genome Institute"/>
            <person name="Kuo A."/>
            <person name="Tarkka M."/>
            <person name="Buscot F."/>
            <person name="Kohler A."/>
            <person name="Nagy L.G."/>
            <person name="Floudas D."/>
            <person name="Copeland A."/>
            <person name="Barry K.W."/>
            <person name="Cichocki N."/>
            <person name="Veneault-Fourrey C."/>
            <person name="LaButti K."/>
            <person name="Lindquist E.A."/>
            <person name="Lipzen A."/>
            <person name="Lundell T."/>
            <person name="Morin E."/>
            <person name="Murat C."/>
            <person name="Sun H."/>
            <person name="Tunlid A."/>
            <person name="Henrissat B."/>
            <person name="Grigoriev I.V."/>
            <person name="Hibbett D.S."/>
            <person name="Martin F."/>
            <person name="Nordberg H.P."/>
            <person name="Cantor M.N."/>
            <person name="Hua S.X."/>
        </authorList>
    </citation>
    <scope>NUCLEOTIDE SEQUENCE [LARGE SCALE GENOMIC DNA]</scope>
    <source>
        <strain evidence="16 17">F 1598</strain>
    </source>
</reference>
<evidence type="ECO:0000256" key="8">
    <source>
        <dbReference type="ARBA" id="ARBA00022729"/>
    </source>
</evidence>
<dbReference type="AlphaFoldDB" id="A0A0C3FSS4"/>
<evidence type="ECO:0000256" key="7">
    <source>
        <dbReference type="ARBA" id="ARBA00022723"/>
    </source>
</evidence>
<dbReference type="GO" id="GO:0005576">
    <property type="term" value="C:extracellular region"/>
    <property type="evidence" value="ECO:0007669"/>
    <property type="project" value="UniProtKB-SubCell"/>
</dbReference>
<keyword evidence="11" id="KW-1015">Disulfide bond</keyword>
<dbReference type="STRING" id="765440.A0A0C3FSS4"/>
<dbReference type="Pfam" id="PF05730">
    <property type="entry name" value="CFEM"/>
    <property type="match status" value="1"/>
</dbReference>
<keyword evidence="10" id="KW-0472">Membrane</keyword>
<evidence type="ECO:0000313" key="16">
    <source>
        <dbReference type="EMBL" id="KIM82729.1"/>
    </source>
</evidence>
<evidence type="ECO:0000256" key="2">
    <source>
        <dbReference type="ARBA" id="ARBA00004613"/>
    </source>
</evidence>
<keyword evidence="8 14" id="KW-0732">Signal</keyword>
<sequence length="146" mass="14362">MRFTLTLVAAAGAFSAATASIYSRQSLPSCALSCMETANYGSCSQQDNACLCRNAQFVSSTTACIQSACDASDLAAAEQYSQALCDAVGVTLTSSGTAATATSTTPSSSSTASASTPSQTGAALSTNVNTLTGAAAVGFGIIALVL</sequence>
<dbReference type="OrthoDB" id="3065412at2759"/>
<dbReference type="GO" id="GO:0005886">
    <property type="term" value="C:plasma membrane"/>
    <property type="evidence" value="ECO:0007669"/>
    <property type="project" value="UniProtKB-SubCell"/>
</dbReference>
<evidence type="ECO:0000256" key="12">
    <source>
        <dbReference type="ARBA" id="ARBA00023180"/>
    </source>
</evidence>
<dbReference type="EMBL" id="KN832993">
    <property type="protein sequence ID" value="KIM82729.1"/>
    <property type="molecule type" value="Genomic_DNA"/>
</dbReference>
<dbReference type="PANTHER" id="PTHR37928:SF2">
    <property type="entry name" value="GPI ANCHORED CFEM DOMAIN PROTEIN (AFU_ORTHOLOGUE AFUA_6G10580)"/>
    <property type="match status" value="1"/>
</dbReference>
<keyword evidence="9" id="KW-0408">Iron</keyword>
<dbReference type="SMART" id="SM00747">
    <property type="entry name" value="CFEM"/>
    <property type="match status" value="1"/>
</dbReference>
<keyword evidence="13" id="KW-0449">Lipoprotein</keyword>
<gene>
    <name evidence="16" type="ORF">PILCRDRAFT_820030</name>
</gene>
<evidence type="ECO:0000256" key="9">
    <source>
        <dbReference type="ARBA" id="ARBA00023004"/>
    </source>
</evidence>
<keyword evidence="17" id="KW-1185">Reference proteome</keyword>
<evidence type="ECO:0000256" key="11">
    <source>
        <dbReference type="ARBA" id="ARBA00023157"/>
    </source>
</evidence>
<feature type="domain" description="CFEM" evidence="15">
    <location>
        <begin position="1"/>
        <end position="112"/>
    </location>
</feature>
<accession>A0A0C3FSS4</accession>
<dbReference type="InterPro" id="IPR051735">
    <property type="entry name" value="CFEM_domain"/>
</dbReference>
<evidence type="ECO:0000256" key="6">
    <source>
        <dbReference type="ARBA" id="ARBA00022617"/>
    </source>
</evidence>
<evidence type="ECO:0000256" key="10">
    <source>
        <dbReference type="ARBA" id="ARBA00023136"/>
    </source>
</evidence>